<evidence type="ECO:0000313" key="10">
    <source>
        <dbReference type="EMBL" id="MBL0406259.1"/>
    </source>
</evidence>
<evidence type="ECO:0000256" key="6">
    <source>
        <dbReference type="ARBA" id="ARBA00022842"/>
    </source>
</evidence>
<comment type="function">
    <text evidence="8">Toxic component of a toxin-antitoxin (TA) system. An RNase.</text>
</comment>
<keyword evidence="5 8" id="KW-0378">Hydrolase</keyword>
<evidence type="ECO:0000256" key="8">
    <source>
        <dbReference type="HAMAP-Rule" id="MF_00265"/>
    </source>
</evidence>
<keyword evidence="6 8" id="KW-0460">Magnesium</keyword>
<dbReference type="InterPro" id="IPR002716">
    <property type="entry name" value="PIN_dom"/>
</dbReference>
<keyword evidence="3 8" id="KW-0540">Nuclease</keyword>
<dbReference type="PANTHER" id="PTHR33653:SF1">
    <property type="entry name" value="RIBONUCLEASE VAPC2"/>
    <property type="match status" value="1"/>
</dbReference>
<reference evidence="10" key="1">
    <citation type="submission" date="2021-01" db="EMBL/GenBank/DDBJ databases">
        <title>Microvirga sp.</title>
        <authorList>
            <person name="Kim M.K."/>
        </authorList>
    </citation>
    <scope>NUCLEOTIDE SEQUENCE</scope>
    <source>
        <strain evidence="10">5420S-16</strain>
    </source>
</reference>
<organism evidence="10 11">
    <name type="scientific">Microvirga aerilata</name>
    <dbReference type="NCBI Taxonomy" id="670292"/>
    <lineage>
        <taxon>Bacteria</taxon>
        <taxon>Pseudomonadati</taxon>
        <taxon>Pseudomonadota</taxon>
        <taxon>Alphaproteobacteria</taxon>
        <taxon>Hyphomicrobiales</taxon>
        <taxon>Methylobacteriaceae</taxon>
        <taxon>Microvirga</taxon>
    </lineage>
</organism>
<dbReference type="AlphaFoldDB" id="A0A937CZ56"/>
<proteinExistence type="inferred from homology"/>
<sequence length="134" mass="14779">MMIFVDASAFIAIIAGEPDANILVDRLETEQRRLCSAISVWETIAGLCHSHTFSIPVARDHAQRFLDVLALEWVSIGQSEHQIALDAYAHYGKGRHPAKLNMGDCFAYACARSNGAKLLFKGDDFTKTDIARAI</sequence>
<dbReference type="GO" id="GO:0090729">
    <property type="term" value="F:toxin activity"/>
    <property type="evidence" value="ECO:0007669"/>
    <property type="project" value="UniProtKB-KW"/>
</dbReference>
<dbReference type="PANTHER" id="PTHR33653">
    <property type="entry name" value="RIBONUCLEASE VAPC2"/>
    <property type="match status" value="1"/>
</dbReference>
<dbReference type="Gene3D" id="3.40.50.1010">
    <property type="entry name" value="5'-nuclease"/>
    <property type="match status" value="1"/>
</dbReference>
<protein>
    <recommendedName>
        <fullName evidence="8">Ribonuclease VapC</fullName>
        <shortName evidence="8">RNase VapC</shortName>
        <ecNumber evidence="8">3.1.-.-</ecNumber>
    </recommendedName>
    <alternativeName>
        <fullName evidence="8">Toxin VapC</fullName>
    </alternativeName>
</protein>
<evidence type="ECO:0000256" key="3">
    <source>
        <dbReference type="ARBA" id="ARBA00022722"/>
    </source>
</evidence>
<dbReference type="EMBL" id="JAEQMY010000037">
    <property type="protein sequence ID" value="MBL0406259.1"/>
    <property type="molecule type" value="Genomic_DNA"/>
</dbReference>
<dbReference type="SUPFAM" id="SSF88723">
    <property type="entry name" value="PIN domain-like"/>
    <property type="match status" value="1"/>
</dbReference>
<keyword evidence="4 8" id="KW-0479">Metal-binding</keyword>
<dbReference type="InterPro" id="IPR029060">
    <property type="entry name" value="PIN-like_dom_sf"/>
</dbReference>
<dbReference type="GO" id="GO:0004540">
    <property type="term" value="F:RNA nuclease activity"/>
    <property type="evidence" value="ECO:0007669"/>
    <property type="project" value="InterPro"/>
</dbReference>
<comment type="cofactor">
    <cofactor evidence="1 8">
        <name>Mg(2+)</name>
        <dbReference type="ChEBI" id="CHEBI:18420"/>
    </cofactor>
</comment>
<accession>A0A937CZ56</accession>
<dbReference type="GO" id="GO:0000287">
    <property type="term" value="F:magnesium ion binding"/>
    <property type="evidence" value="ECO:0007669"/>
    <property type="project" value="UniProtKB-UniRule"/>
</dbReference>
<keyword evidence="2 8" id="KW-1277">Toxin-antitoxin system</keyword>
<dbReference type="Proteomes" id="UP000605848">
    <property type="component" value="Unassembled WGS sequence"/>
</dbReference>
<dbReference type="GO" id="GO:0016787">
    <property type="term" value="F:hydrolase activity"/>
    <property type="evidence" value="ECO:0007669"/>
    <property type="project" value="UniProtKB-KW"/>
</dbReference>
<evidence type="ECO:0000256" key="7">
    <source>
        <dbReference type="ARBA" id="ARBA00038093"/>
    </source>
</evidence>
<comment type="caution">
    <text evidence="10">The sequence shown here is derived from an EMBL/GenBank/DDBJ whole genome shotgun (WGS) entry which is preliminary data.</text>
</comment>
<evidence type="ECO:0000313" key="11">
    <source>
        <dbReference type="Proteomes" id="UP000605848"/>
    </source>
</evidence>
<evidence type="ECO:0000256" key="2">
    <source>
        <dbReference type="ARBA" id="ARBA00022649"/>
    </source>
</evidence>
<evidence type="ECO:0000259" key="9">
    <source>
        <dbReference type="Pfam" id="PF01850"/>
    </source>
</evidence>
<dbReference type="Pfam" id="PF01850">
    <property type="entry name" value="PIN"/>
    <property type="match status" value="1"/>
</dbReference>
<feature type="binding site" evidence="8">
    <location>
        <position position="104"/>
    </location>
    <ligand>
        <name>Mg(2+)</name>
        <dbReference type="ChEBI" id="CHEBI:18420"/>
    </ligand>
</feature>
<evidence type="ECO:0000256" key="5">
    <source>
        <dbReference type="ARBA" id="ARBA00022801"/>
    </source>
</evidence>
<evidence type="ECO:0000256" key="1">
    <source>
        <dbReference type="ARBA" id="ARBA00001946"/>
    </source>
</evidence>
<gene>
    <name evidence="8" type="primary">vapC</name>
    <name evidence="10" type="ORF">JKG68_20065</name>
</gene>
<name>A0A937CZ56_9HYPH</name>
<evidence type="ECO:0000256" key="4">
    <source>
        <dbReference type="ARBA" id="ARBA00022723"/>
    </source>
</evidence>
<dbReference type="HAMAP" id="MF_00265">
    <property type="entry name" value="VapC_Nob1"/>
    <property type="match status" value="1"/>
</dbReference>
<dbReference type="CDD" id="cd09871">
    <property type="entry name" value="PIN_MtVapC28-VapC30-like"/>
    <property type="match status" value="1"/>
</dbReference>
<dbReference type="EC" id="3.1.-.-" evidence="8"/>
<dbReference type="InterPro" id="IPR050556">
    <property type="entry name" value="Type_II_TA_system_RNase"/>
</dbReference>
<feature type="binding site" evidence="8">
    <location>
        <position position="6"/>
    </location>
    <ligand>
        <name>Mg(2+)</name>
        <dbReference type="ChEBI" id="CHEBI:18420"/>
    </ligand>
</feature>
<keyword evidence="11" id="KW-1185">Reference proteome</keyword>
<feature type="domain" description="PIN" evidence="9">
    <location>
        <begin position="3"/>
        <end position="129"/>
    </location>
</feature>
<comment type="similarity">
    <text evidence="7 8">Belongs to the PINc/VapC protein family.</text>
</comment>
<dbReference type="InterPro" id="IPR022907">
    <property type="entry name" value="VapC_family"/>
</dbReference>
<keyword evidence="8" id="KW-0800">Toxin</keyword>